<proteinExistence type="predicted"/>
<name>A0A9P7QGU9_9HYPO</name>
<feature type="region of interest" description="Disordered" evidence="1">
    <location>
        <begin position="1"/>
        <end position="27"/>
    </location>
</feature>
<evidence type="ECO:0000313" key="3">
    <source>
        <dbReference type="Proteomes" id="UP000707071"/>
    </source>
</evidence>
<keyword evidence="3" id="KW-1185">Reference proteome</keyword>
<comment type="caution">
    <text evidence="2">The sequence shown here is derived from an EMBL/GenBank/DDBJ whole genome shotgun (WGS) entry which is preliminary data.</text>
</comment>
<dbReference type="EMBL" id="SRRH01000249">
    <property type="protein sequence ID" value="KAG6293262.1"/>
    <property type="molecule type" value="Genomic_DNA"/>
</dbReference>
<reference evidence="2 3" key="1">
    <citation type="journal article" date="2020" name="bioRxiv">
        <title>Whole genome comparisons of ergot fungi reveals the divergence and evolution of species within the genus Claviceps are the result of varying mechanisms driving genome evolution and host range expansion.</title>
        <authorList>
            <person name="Wyka S.A."/>
            <person name="Mondo S.J."/>
            <person name="Liu M."/>
            <person name="Dettman J."/>
            <person name="Nalam V."/>
            <person name="Broders K.D."/>
        </authorList>
    </citation>
    <scope>NUCLEOTIDE SEQUENCE [LARGE SCALE GENOMIC DNA]</scope>
    <source>
        <strain evidence="2 3">Clav52</strain>
    </source>
</reference>
<gene>
    <name evidence="2" type="ORF">E4U09_003056</name>
</gene>
<sequence length="110" mass="12357">MRDTVQDKASWAEHGIHVEPRQERPSPCEASELYWTLDLFKDGAAAAAASGVLPFPGTSLPFRIEFPHRIRKHDDEHDGSRRSCSPMLAGRIGYLRWNERSVSPLGEQGD</sequence>
<accession>A0A9P7QGU9</accession>
<organism evidence="2 3">
    <name type="scientific">Claviceps aff. purpurea</name>
    <dbReference type="NCBI Taxonomy" id="1967640"/>
    <lineage>
        <taxon>Eukaryota</taxon>
        <taxon>Fungi</taxon>
        <taxon>Dikarya</taxon>
        <taxon>Ascomycota</taxon>
        <taxon>Pezizomycotina</taxon>
        <taxon>Sordariomycetes</taxon>
        <taxon>Hypocreomycetidae</taxon>
        <taxon>Hypocreales</taxon>
        <taxon>Clavicipitaceae</taxon>
        <taxon>Claviceps</taxon>
    </lineage>
</organism>
<protein>
    <submittedName>
        <fullName evidence="2">Uncharacterized protein</fullName>
    </submittedName>
</protein>
<feature type="compositionally biased region" description="Basic and acidic residues" evidence="1">
    <location>
        <begin position="1"/>
        <end position="26"/>
    </location>
</feature>
<dbReference type="Proteomes" id="UP000707071">
    <property type="component" value="Unassembled WGS sequence"/>
</dbReference>
<evidence type="ECO:0000313" key="2">
    <source>
        <dbReference type="EMBL" id="KAG6293262.1"/>
    </source>
</evidence>
<evidence type="ECO:0000256" key="1">
    <source>
        <dbReference type="SAM" id="MobiDB-lite"/>
    </source>
</evidence>
<dbReference type="AlphaFoldDB" id="A0A9P7QGU9"/>